<protein>
    <recommendedName>
        <fullName evidence="6">Transferase, Chloramphenicol acetyltransferase-like domain protein</fullName>
    </recommendedName>
</protein>
<accession>A0A5N6LSD6</accession>
<keyword evidence="2" id="KW-0808">Transferase</keyword>
<dbReference type="GO" id="GO:0016746">
    <property type="term" value="F:acyltransferase activity"/>
    <property type="evidence" value="ECO:0007669"/>
    <property type="project" value="UniProtKB-KW"/>
</dbReference>
<reference evidence="4 5" key="1">
    <citation type="submission" date="2019-05" db="EMBL/GenBank/DDBJ databases">
        <title>Mikania micrantha, genome provides insights into the molecular mechanism of rapid growth.</title>
        <authorList>
            <person name="Liu B."/>
        </authorList>
    </citation>
    <scope>NUCLEOTIDE SEQUENCE [LARGE SCALE GENOMIC DNA]</scope>
    <source>
        <strain evidence="4">NLD-2019</strain>
        <tissue evidence="4">Leaf</tissue>
    </source>
</reference>
<evidence type="ECO:0000256" key="1">
    <source>
        <dbReference type="ARBA" id="ARBA00009861"/>
    </source>
</evidence>
<name>A0A5N6LSD6_9ASTR</name>
<gene>
    <name evidence="4" type="ORF">E3N88_41305</name>
</gene>
<dbReference type="PANTHER" id="PTHR31623:SF86">
    <property type="entry name" value="DEACETYLVINDOLINE O-ACETYLTRANSFERASE"/>
    <property type="match status" value="1"/>
</dbReference>
<keyword evidence="3" id="KW-0012">Acyltransferase</keyword>
<comment type="similarity">
    <text evidence="1">Belongs to the plant acyltransferase family.</text>
</comment>
<sequence length="420" mass="47102">MDIYRQEFPVSHTSIHNHIVIQRVIIMKIVSRETIKPFTPTPSHLRTYNLSEMDLKNPRLYIPLVLFYPNNDGDVSLTTGEQKAIMLKKSLSQSLTRYYPFAGRLPSPASSYVDCNDEGVLFLEARNDTQLDTFQRMISSQDEALDQLFADDMVNFNKTTNTDLVAVQLTHFACGGLALAISFSHAIGDARTLSSFLSHWASMARYGSTDHKEPQEMGLTPGPENINVSKKFVFPNSRLNELKKKLAGGSVNNPTRFEVLASLLHKTLVESVTATSGRFKPSYLWFTVNMRDRLVPKLPQSNVGNLVKGMIVKTRHISEASLIESTKSFLEKMRNGDLENFPNGMYWVTSLCGFGFNKVDIGWGKPTGTSHALRATNGKVIMLMDTADDDGIEAMVFLENECMEIFENDKEMLSYCLPGV</sequence>
<dbReference type="EMBL" id="SZYD01000019">
    <property type="protein sequence ID" value="KAD2394328.1"/>
    <property type="molecule type" value="Genomic_DNA"/>
</dbReference>
<dbReference type="InterPro" id="IPR023213">
    <property type="entry name" value="CAT-like_dom_sf"/>
</dbReference>
<evidence type="ECO:0000313" key="4">
    <source>
        <dbReference type="EMBL" id="KAD2394328.1"/>
    </source>
</evidence>
<comment type="caution">
    <text evidence="4">The sequence shown here is derived from an EMBL/GenBank/DDBJ whole genome shotgun (WGS) entry which is preliminary data.</text>
</comment>
<dbReference type="Proteomes" id="UP000326396">
    <property type="component" value="Linkage Group LG9"/>
</dbReference>
<dbReference type="AlphaFoldDB" id="A0A5N6LSD6"/>
<organism evidence="4 5">
    <name type="scientific">Mikania micrantha</name>
    <name type="common">bitter vine</name>
    <dbReference type="NCBI Taxonomy" id="192012"/>
    <lineage>
        <taxon>Eukaryota</taxon>
        <taxon>Viridiplantae</taxon>
        <taxon>Streptophyta</taxon>
        <taxon>Embryophyta</taxon>
        <taxon>Tracheophyta</taxon>
        <taxon>Spermatophyta</taxon>
        <taxon>Magnoliopsida</taxon>
        <taxon>eudicotyledons</taxon>
        <taxon>Gunneridae</taxon>
        <taxon>Pentapetalae</taxon>
        <taxon>asterids</taxon>
        <taxon>campanulids</taxon>
        <taxon>Asterales</taxon>
        <taxon>Asteraceae</taxon>
        <taxon>Asteroideae</taxon>
        <taxon>Heliantheae alliance</taxon>
        <taxon>Eupatorieae</taxon>
        <taxon>Mikania</taxon>
    </lineage>
</organism>
<dbReference type="Pfam" id="PF02458">
    <property type="entry name" value="Transferase"/>
    <property type="match status" value="3"/>
</dbReference>
<evidence type="ECO:0000313" key="5">
    <source>
        <dbReference type="Proteomes" id="UP000326396"/>
    </source>
</evidence>
<dbReference type="PANTHER" id="PTHR31623">
    <property type="entry name" value="F21J9.9"/>
    <property type="match status" value="1"/>
</dbReference>
<evidence type="ECO:0000256" key="2">
    <source>
        <dbReference type="ARBA" id="ARBA00022679"/>
    </source>
</evidence>
<dbReference type="Gene3D" id="3.30.559.10">
    <property type="entry name" value="Chloramphenicol acetyltransferase-like domain"/>
    <property type="match status" value="2"/>
</dbReference>
<dbReference type="OrthoDB" id="671439at2759"/>
<evidence type="ECO:0000256" key="3">
    <source>
        <dbReference type="ARBA" id="ARBA00023315"/>
    </source>
</evidence>
<evidence type="ECO:0008006" key="6">
    <source>
        <dbReference type="Google" id="ProtNLM"/>
    </source>
</evidence>
<proteinExistence type="inferred from homology"/>
<keyword evidence="5" id="KW-1185">Reference proteome</keyword>